<keyword evidence="4" id="KW-1185">Reference proteome</keyword>
<dbReference type="PANTHER" id="PTHR33327">
    <property type="entry name" value="ENDONUCLEASE"/>
    <property type="match status" value="1"/>
</dbReference>
<dbReference type="Proteomes" id="UP000735302">
    <property type="component" value="Unassembled WGS sequence"/>
</dbReference>
<sequence length="495" mass="54782">MSQPQAESTQALLAALTSQLQSMTVQPNISAVSLKLPEFWTTSPGVWFARVEAQFGTKNISTDQTKYDYVVSALDVKTAEEVQDVLVNPPNANKYSVLKRALLKAFGKSQAQRVNELLNLNGLGDRKPTALLRKINALNDDPQSLKRALFLSNLPADIRSILAGQDFSDIQKLAEAADRIWETRGACVQQVIHNADSSPPVPVTIEAVSRPRFQPQRRPGSKAPSTQAVCYYHLKFGPQARRCQPGCKFSSLLPFGKRQCQPLSVAAAGNPHQPNTFSVVDRLSGRSYLVDTGAEVSVYPVSVQERKSQPPSSTLTAANGTSIHTWGKRKVFLAIGQKGQYQHEFYLADVTRPILGADFFIKHGLAIDLRGKRLLSLDNMSILLRETKSPLTLSGLGFPLKHEYDSLLQQFPELLTPHFHQCNNKHGVEHHILRAPQLIREHVVSTKQNSLPLKLSFSRWKTWTSSAAPSPPDPHLSIWFLKLMVIGVHVATTGD</sequence>
<proteinExistence type="predicted"/>
<evidence type="ECO:0000313" key="4">
    <source>
        <dbReference type="Proteomes" id="UP000735302"/>
    </source>
</evidence>
<accession>A0AAV4CW67</accession>
<dbReference type="EMBL" id="BLXT01007044">
    <property type="protein sequence ID" value="GFO36115.1"/>
    <property type="molecule type" value="Genomic_DNA"/>
</dbReference>
<dbReference type="SUPFAM" id="SSF50630">
    <property type="entry name" value="Acid proteases"/>
    <property type="match status" value="1"/>
</dbReference>
<protein>
    <submittedName>
        <fullName evidence="3">Transposon ty3-g Gag-Pol polyprotein</fullName>
    </submittedName>
</protein>
<dbReference type="GO" id="GO:0006508">
    <property type="term" value="P:proteolysis"/>
    <property type="evidence" value="ECO:0007669"/>
    <property type="project" value="InterPro"/>
</dbReference>
<feature type="domain" description="Peptidase A2" evidence="2">
    <location>
        <begin position="286"/>
        <end position="359"/>
    </location>
</feature>
<gene>
    <name evidence="3" type="ORF">PoB_006262000</name>
</gene>
<organism evidence="3 4">
    <name type="scientific">Plakobranchus ocellatus</name>
    <dbReference type="NCBI Taxonomy" id="259542"/>
    <lineage>
        <taxon>Eukaryota</taxon>
        <taxon>Metazoa</taxon>
        <taxon>Spiralia</taxon>
        <taxon>Lophotrochozoa</taxon>
        <taxon>Mollusca</taxon>
        <taxon>Gastropoda</taxon>
        <taxon>Heterobranchia</taxon>
        <taxon>Euthyneura</taxon>
        <taxon>Panpulmonata</taxon>
        <taxon>Sacoglossa</taxon>
        <taxon>Placobranchoidea</taxon>
        <taxon>Plakobranchidae</taxon>
        <taxon>Plakobranchus</taxon>
    </lineage>
</organism>
<name>A0AAV4CW67_9GAST</name>
<dbReference type="PANTHER" id="PTHR33327:SF3">
    <property type="entry name" value="RNA-DIRECTED DNA POLYMERASE"/>
    <property type="match status" value="1"/>
</dbReference>
<dbReference type="InterPro" id="IPR021109">
    <property type="entry name" value="Peptidase_aspartic_dom_sf"/>
</dbReference>
<evidence type="ECO:0000313" key="3">
    <source>
        <dbReference type="EMBL" id="GFO36115.1"/>
    </source>
</evidence>
<dbReference type="InterPro" id="IPR001995">
    <property type="entry name" value="Peptidase_A2_cat"/>
</dbReference>
<dbReference type="Pfam" id="PF23055">
    <property type="entry name" value="DUF7041"/>
    <property type="match status" value="1"/>
</dbReference>
<reference evidence="3 4" key="1">
    <citation type="journal article" date="2021" name="Elife">
        <title>Chloroplast acquisition without the gene transfer in kleptoplastic sea slugs, Plakobranchus ocellatus.</title>
        <authorList>
            <person name="Maeda T."/>
            <person name="Takahashi S."/>
            <person name="Yoshida T."/>
            <person name="Shimamura S."/>
            <person name="Takaki Y."/>
            <person name="Nagai Y."/>
            <person name="Toyoda A."/>
            <person name="Suzuki Y."/>
            <person name="Arimoto A."/>
            <person name="Ishii H."/>
            <person name="Satoh N."/>
            <person name="Nishiyama T."/>
            <person name="Hasebe M."/>
            <person name="Maruyama T."/>
            <person name="Minagawa J."/>
            <person name="Obokata J."/>
            <person name="Shigenobu S."/>
        </authorList>
    </citation>
    <scope>NUCLEOTIDE SEQUENCE [LARGE SCALE GENOMIC DNA]</scope>
</reference>
<dbReference type="PROSITE" id="PS50175">
    <property type="entry name" value="ASP_PROT_RETROV"/>
    <property type="match status" value="1"/>
</dbReference>
<evidence type="ECO:0000256" key="1">
    <source>
        <dbReference type="ARBA" id="ARBA00022801"/>
    </source>
</evidence>
<dbReference type="Gene3D" id="2.40.70.10">
    <property type="entry name" value="Acid Proteases"/>
    <property type="match status" value="1"/>
</dbReference>
<dbReference type="AlphaFoldDB" id="A0AAV4CW67"/>
<keyword evidence="1" id="KW-0378">Hydrolase</keyword>
<dbReference type="InterPro" id="IPR055469">
    <property type="entry name" value="DUF7041"/>
</dbReference>
<comment type="caution">
    <text evidence="3">The sequence shown here is derived from an EMBL/GenBank/DDBJ whole genome shotgun (WGS) entry which is preliminary data.</text>
</comment>
<dbReference type="GO" id="GO:0004190">
    <property type="term" value="F:aspartic-type endopeptidase activity"/>
    <property type="evidence" value="ECO:0007669"/>
    <property type="project" value="InterPro"/>
</dbReference>
<evidence type="ECO:0000259" key="2">
    <source>
        <dbReference type="PROSITE" id="PS50175"/>
    </source>
</evidence>